<dbReference type="EMBL" id="CM042061">
    <property type="protein sequence ID" value="KAI3672712.1"/>
    <property type="molecule type" value="Genomic_DNA"/>
</dbReference>
<proteinExistence type="predicted"/>
<organism evidence="1 2">
    <name type="scientific">Arctium lappa</name>
    <name type="common">Greater burdock</name>
    <name type="synonym">Lappa major</name>
    <dbReference type="NCBI Taxonomy" id="4217"/>
    <lineage>
        <taxon>Eukaryota</taxon>
        <taxon>Viridiplantae</taxon>
        <taxon>Streptophyta</taxon>
        <taxon>Embryophyta</taxon>
        <taxon>Tracheophyta</taxon>
        <taxon>Spermatophyta</taxon>
        <taxon>Magnoliopsida</taxon>
        <taxon>eudicotyledons</taxon>
        <taxon>Gunneridae</taxon>
        <taxon>Pentapetalae</taxon>
        <taxon>asterids</taxon>
        <taxon>campanulids</taxon>
        <taxon>Asterales</taxon>
        <taxon>Asteraceae</taxon>
        <taxon>Carduoideae</taxon>
        <taxon>Cardueae</taxon>
        <taxon>Arctiinae</taxon>
        <taxon>Arctium</taxon>
    </lineage>
</organism>
<dbReference type="Proteomes" id="UP001055879">
    <property type="component" value="Linkage Group LG15"/>
</dbReference>
<sequence length="78" mass="8923">MCPRIVSFLLSTFYQIREHALRKRRQKEEGKASVTEMFNSVTAMVWLSNQSLLMKAREKGKKKEIKSSISVQACTSIG</sequence>
<evidence type="ECO:0000313" key="1">
    <source>
        <dbReference type="EMBL" id="KAI3672712.1"/>
    </source>
</evidence>
<reference evidence="1 2" key="2">
    <citation type="journal article" date="2022" name="Mol. Ecol. Resour.">
        <title>The genomes of chicory, endive, great burdock and yacon provide insights into Asteraceae paleo-polyploidization history and plant inulin production.</title>
        <authorList>
            <person name="Fan W."/>
            <person name="Wang S."/>
            <person name="Wang H."/>
            <person name="Wang A."/>
            <person name="Jiang F."/>
            <person name="Liu H."/>
            <person name="Zhao H."/>
            <person name="Xu D."/>
            <person name="Zhang Y."/>
        </authorList>
    </citation>
    <scope>NUCLEOTIDE SEQUENCE [LARGE SCALE GENOMIC DNA]</scope>
    <source>
        <strain evidence="2">cv. Niubang</strain>
    </source>
</reference>
<gene>
    <name evidence="1" type="ORF">L6452_38809</name>
</gene>
<reference evidence="2" key="1">
    <citation type="journal article" date="2022" name="Mol. Ecol. Resour.">
        <title>The genomes of chicory, endive, great burdock and yacon provide insights into Asteraceae palaeo-polyploidization history and plant inulin production.</title>
        <authorList>
            <person name="Fan W."/>
            <person name="Wang S."/>
            <person name="Wang H."/>
            <person name="Wang A."/>
            <person name="Jiang F."/>
            <person name="Liu H."/>
            <person name="Zhao H."/>
            <person name="Xu D."/>
            <person name="Zhang Y."/>
        </authorList>
    </citation>
    <scope>NUCLEOTIDE SEQUENCE [LARGE SCALE GENOMIC DNA]</scope>
    <source>
        <strain evidence="2">cv. Niubang</strain>
    </source>
</reference>
<accession>A0ACB8XQ23</accession>
<protein>
    <submittedName>
        <fullName evidence="1">Uncharacterized protein</fullName>
    </submittedName>
</protein>
<evidence type="ECO:0000313" key="2">
    <source>
        <dbReference type="Proteomes" id="UP001055879"/>
    </source>
</evidence>
<keyword evidence="2" id="KW-1185">Reference proteome</keyword>
<comment type="caution">
    <text evidence="1">The sequence shown here is derived from an EMBL/GenBank/DDBJ whole genome shotgun (WGS) entry which is preliminary data.</text>
</comment>
<name>A0ACB8XQ23_ARCLA</name>